<dbReference type="Gene3D" id="3.30.40.10">
    <property type="entry name" value="Zinc/RING finger domain, C3HC4 (zinc finger)"/>
    <property type="match status" value="1"/>
</dbReference>
<proteinExistence type="predicted"/>
<comment type="caution">
    <text evidence="3">The sequence shown here is derived from an EMBL/GenBank/DDBJ whole genome shotgun (WGS) entry which is preliminary data.</text>
</comment>
<evidence type="ECO:0000313" key="3">
    <source>
        <dbReference type="EMBL" id="KAG2373427.1"/>
    </source>
</evidence>
<protein>
    <recommendedName>
        <fullName evidence="2">RING-type domain-containing protein</fullName>
    </recommendedName>
</protein>
<dbReference type="InterPro" id="IPR013083">
    <property type="entry name" value="Znf_RING/FYVE/PHD"/>
</dbReference>
<dbReference type="Proteomes" id="UP000816034">
    <property type="component" value="Unassembled WGS sequence"/>
</dbReference>
<dbReference type="InterPro" id="IPR001841">
    <property type="entry name" value="Znf_RING"/>
</dbReference>
<sequence length="380" mass="44218">MKPPTESSHGMATLNNNQPIPPYLQCGICHNALDDPIIHIECQLLFCQKCANNSTAKCPQCQTQFTESSLSKTVPRFVTDALQQVTIPCTNCQQMVLRIQMQQHLQNCEIPCRLGCGCRVSPQHQQQHEKEFCTMFQVKCSDSNEWCDWKGPRGELKVHENSCVFLNQKEMVSKFKEKLNEQTKEMENKMTMLLQEMEFRNSKNMFDLCMEINKEWISNLKLYKIYLDNYKYDDTGILHYFNECEFVECTVNCCHIFHTCIFKNCQQVHCQSANECTFENCEELKFDTLTNVTIKNTAKLRILEVQYVTLEQLILLSEQMKDQHLELNGVKGTFCEKPGWLEQVAKYPKKLTFSSMTLQNVTQKSSSTPKNVEFTNCRFI</sequence>
<keyword evidence="1" id="KW-0862">Zinc</keyword>
<keyword evidence="1" id="KW-0863">Zinc-finger</keyword>
<dbReference type="SUPFAM" id="SSF57850">
    <property type="entry name" value="RING/U-box"/>
    <property type="match status" value="1"/>
</dbReference>
<dbReference type="EMBL" id="PYSW02000055">
    <property type="protein sequence ID" value="KAG2373427.1"/>
    <property type="molecule type" value="Genomic_DNA"/>
</dbReference>
<dbReference type="GO" id="GO:0008270">
    <property type="term" value="F:zinc ion binding"/>
    <property type="evidence" value="ECO:0007669"/>
    <property type="project" value="UniProtKB-KW"/>
</dbReference>
<evidence type="ECO:0000259" key="2">
    <source>
        <dbReference type="PROSITE" id="PS50089"/>
    </source>
</evidence>
<gene>
    <name evidence="3" type="ORF">C9374_012166</name>
</gene>
<accession>A0AA88G8L3</accession>
<reference evidence="3 4" key="1">
    <citation type="journal article" date="2018" name="BMC Genomics">
        <title>The genome of Naegleria lovaniensis, the basis for a comparative approach to unravel pathogenicity factors of the human pathogenic amoeba N. fowleri.</title>
        <authorList>
            <person name="Liechti N."/>
            <person name="Schurch N."/>
            <person name="Bruggmann R."/>
            <person name="Wittwer M."/>
        </authorList>
    </citation>
    <scope>NUCLEOTIDE SEQUENCE [LARGE SCALE GENOMIC DNA]</scope>
    <source>
        <strain evidence="3 4">ATCC 30569</strain>
    </source>
</reference>
<dbReference type="PROSITE" id="PS50089">
    <property type="entry name" value="ZF_RING_2"/>
    <property type="match status" value="1"/>
</dbReference>
<evidence type="ECO:0000313" key="4">
    <source>
        <dbReference type="Proteomes" id="UP000816034"/>
    </source>
</evidence>
<dbReference type="GeneID" id="68104620"/>
<evidence type="ECO:0000256" key="1">
    <source>
        <dbReference type="PROSITE-ProRule" id="PRU00175"/>
    </source>
</evidence>
<keyword evidence="4" id="KW-1185">Reference proteome</keyword>
<organism evidence="3 4">
    <name type="scientific">Naegleria lovaniensis</name>
    <name type="common">Amoeba</name>
    <dbReference type="NCBI Taxonomy" id="51637"/>
    <lineage>
        <taxon>Eukaryota</taxon>
        <taxon>Discoba</taxon>
        <taxon>Heterolobosea</taxon>
        <taxon>Tetramitia</taxon>
        <taxon>Eutetramitia</taxon>
        <taxon>Vahlkampfiidae</taxon>
        <taxon>Naegleria</taxon>
    </lineage>
</organism>
<dbReference type="AlphaFoldDB" id="A0AA88G8L3"/>
<feature type="domain" description="RING-type" evidence="2">
    <location>
        <begin position="26"/>
        <end position="62"/>
    </location>
</feature>
<dbReference type="RefSeq" id="XP_044542601.1">
    <property type="nucleotide sequence ID" value="XM_044687902.1"/>
</dbReference>
<name>A0AA88G8L3_NAELO</name>
<keyword evidence="1" id="KW-0479">Metal-binding</keyword>